<sequence length="487" mass="53085">MDKILYCIFLTGLWLVPATLQSTRPTHNDNVTKSDKNLTVTSNHTFPYTIIDGEVSTLYFNYILEPDSKVPAGLDGWVVTAVVDHDKLVNIVSNSVFHIHTTNLSGTLSISLKGKLPGRATLIFQGRDEVTGAEDGVFKSDVKVYSQTSFELHIERQEKTIDIAFNVIIVILVVLANVGMGAKVDLSVVKTQLRRPFAPIIGLFSQFVFMPVIAFMVAYTLKLDPGIALGLFALGCSPGGSASNAYTYLLDGNVSLSVTMTLISTLASLGLLPMWLFTLGRVVYSEAKVKIPFENIFFSLLGIVIPVVVGFILQRKYPKAAICFIKAVKYIMIVFILFILTVGVYANLYIFSLMTGEVLLASALLPYVGFILGGLAAFICRQNLANIITIAVETGIQNTGIPIVLLRLSLTGPDKDTSIVSPIASAIFTPIPLLFGILFVQLRKCILANMNIIEDSGKEISQSGKESSKASLKEPDNLSETNHEDFK</sequence>
<evidence type="ECO:0000313" key="11">
    <source>
        <dbReference type="Proteomes" id="UP000678393"/>
    </source>
</evidence>
<name>A0A8S3YX99_9EUPU</name>
<keyword evidence="9" id="KW-0732">Signal</keyword>
<evidence type="ECO:0008006" key="12">
    <source>
        <dbReference type="Google" id="ProtNLM"/>
    </source>
</evidence>
<evidence type="ECO:0000256" key="3">
    <source>
        <dbReference type="ARBA" id="ARBA00022692"/>
    </source>
</evidence>
<evidence type="ECO:0000256" key="5">
    <source>
        <dbReference type="ARBA" id="ARBA00022989"/>
    </source>
</evidence>
<evidence type="ECO:0000256" key="8">
    <source>
        <dbReference type="SAM" id="Phobius"/>
    </source>
</evidence>
<keyword evidence="5 8" id="KW-1133">Transmembrane helix</keyword>
<evidence type="ECO:0000256" key="6">
    <source>
        <dbReference type="ARBA" id="ARBA00023136"/>
    </source>
</evidence>
<organism evidence="10 11">
    <name type="scientific">Candidula unifasciata</name>
    <dbReference type="NCBI Taxonomy" id="100452"/>
    <lineage>
        <taxon>Eukaryota</taxon>
        <taxon>Metazoa</taxon>
        <taxon>Spiralia</taxon>
        <taxon>Lophotrochozoa</taxon>
        <taxon>Mollusca</taxon>
        <taxon>Gastropoda</taxon>
        <taxon>Heterobranchia</taxon>
        <taxon>Euthyneura</taxon>
        <taxon>Panpulmonata</taxon>
        <taxon>Eupulmonata</taxon>
        <taxon>Stylommatophora</taxon>
        <taxon>Helicina</taxon>
        <taxon>Helicoidea</taxon>
        <taxon>Geomitridae</taxon>
        <taxon>Candidula</taxon>
    </lineage>
</organism>
<dbReference type="GO" id="GO:0015293">
    <property type="term" value="F:symporter activity"/>
    <property type="evidence" value="ECO:0007669"/>
    <property type="project" value="UniProtKB-KW"/>
</dbReference>
<evidence type="ECO:0000256" key="9">
    <source>
        <dbReference type="SAM" id="SignalP"/>
    </source>
</evidence>
<dbReference type="EMBL" id="CAJHNH020001169">
    <property type="protein sequence ID" value="CAG5121827.1"/>
    <property type="molecule type" value="Genomic_DNA"/>
</dbReference>
<feature type="transmembrane region" description="Helical" evidence="8">
    <location>
        <begin position="327"/>
        <end position="352"/>
    </location>
</feature>
<dbReference type="InterPro" id="IPR004710">
    <property type="entry name" value="Bilac:Na_transpt"/>
</dbReference>
<feature type="transmembrane region" description="Helical" evidence="8">
    <location>
        <begin position="163"/>
        <end position="184"/>
    </location>
</feature>
<feature type="transmembrane region" description="Helical" evidence="8">
    <location>
        <begin position="196"/>
        <end position="221"/>
    </location>
</feature>
<feature type="transmembrane region" description="Helical" evidence="8">
    <location>
        <begin position="227"/>
        <end position="249"/>
    </location>
</feature>
<evidence type="ECO:0000256" key="4">
    <source>
        <dbReference type="ARBA" id="ARBA00022847"/>
    </source>
</evidence>
<feature type="transmembrane region" description="Helical" evidence="8">
    <location>
        <begin position="358"/>
        <end position="380"/>
    </location>
</feature>
<evidence type="ECO:0000256" key="2">
    <source>
        <dbReference type="ARBA" id="ARBA00006528"/>
    </source>
</evidence>
<dbReference type="PANTHER" id="PTHR10361">
    <property type="entry name" value="SODIUM-BILE ACID COTRANSPORTER"/>
    <property type="match status" value="1"/>
</dbReference>
<accession>A0A8S3YX99</accession>
<feature type="compositionally biased region" description="Basic and acidic residues" evidence="7">
    <location>
        <begin position="466"/>
        <end position="487"/>
    </location>
</feature>
<keyword evidence="3 8" id="KW-0812">Transmembrane</keyword>
<protein>
    <recommendedName>
        <fullName evidence="12">Ileal sodium/bile acid cotransporter</fullName>
    </recommendedName>
</protein>
<keyword evidence="11" id="KW-1185">Reference proteome</keyword>
<evidence type="ECO:0000313" key="10">
    <source>
        <dbReference type="EMBL" id="CAG5121827.1"/>
    </source>
</evidence>
<evidence type="ECO:0000256" key="7">
    <source>
        <dbReference type="SAM" id="MobiDB-lite"/>
    </source>
</evidence>
<dbReference type="AlphaFoldDB" id="A0A8S3YX99"/>
<comment type="similarity">
    <text evidence="2">Belongs to the bile acid:sodium symporter (BASS) (TC 2.A.28) family.</text>
</comment>
<feature type="transmembrane region" description="Helical" evidence="8">
    <location>
        <begin position="296"/>
        <end position="315"/>
    </location>
</feature>
<keyword evidence="6 8" id="KW-0472">Membrane</keyword>
<evidence type="ECO:0000256" key="1">
    <source>
        <dbReference type="ARBA" id="ARBA00004141"/>
    </source>
</evidence>
<feature type="chain" id="PRO_5035717995" description="Ileal sodium/bile acid cotransporter" evidence="9">
    <location>
        <begin position="21"/>
        <end position="487"/>
    </location>
</feature>
<dbReference type="Pfam" id="PF01758">
    <property type="entry name" value="SBF"/>
    <property type="match status" value="1"/>
</dbReference>
<dbReference type="InterPro" id="IPR038770">
    <property type="entry name" value="Na+/solute_symporter_sf"/>
</dbReference>
<feature type="signal peptide" evidence="9">
    <location>
        <begin position="1"/>
        <end position="20"/>
    </location>
</feature>
<comment type="subcellular location">
    <subcellularLocation>
        <location evidence="1">Membrane</location>
        <topology evidence="1">Multi-pass membrane protein</topology>
    </subcellularLocation>
</comment>
<comment type="caution">
    <text evidence="10">The sequence shown here is derived from an EMBL/GenBank/DDBJ whole genome shotgun (WGS) entry which is preliminary data.</text>
</comment>
<feature type="transmembrane region" description="Helical" evidence="8">
    <location>
        <begin position="256"/>
        <end position="276"/>
    </location>
</feature>
<reference evidence="10" key="1">
    <citation type="submission" date="2021-04" db="EMBL/GenBank/DDBJ databases">
        <authorList>
            <consortium name="Molecular Ecology Group"/>
        </authorList>
    </citation>
    <scope>NUCLEOTIDE SEQUENCE</scope>
</reference>
<dbReference type="PANTHER" id="PTHR10361:SF28">
    <property type="entry name" value="P3 PROTEIN-RELATED"/>
    <property type="match status" value="1"/>
</dbReference>
<dbReference type="OrthoDB" id="203097at2759"/>
<keyword evidence="4" id="KW-0769">Symport</keyword>
<dbReference type="Proteomes" id="UP000678393">
    <property type="component" value="Unassembled WGS sequence"/>
</dbReference>
<dbReference type="InterPro" id="IPR002657">
    <property type="entry name" value="BilAc:Na_symport/Acr3"/>
</dbReference>
<feature type="transmembrane region" description="Helical" evidence="8">
    <location>
        <begin position="419"/>
        <end position="440"/>
    </location>
</feature>
<proteinExistence type="inferred from homology"/>
<dbReference type="GO" id="GO:0016020">
    <property type="term" value="C:membrane"/>
    <property type="evidence" value="ECO:0007669"/>
    <property type="project" value="UniProtKB-SubCell"/>
</dbReference>
<dbReference type="Gene3D" id="1.20.1530.20">
    <property type="match status" value="1"/>
</dbReference>
<keyword evidence="4" id="KW-0813">Transport</keyword>
<gene>
    <name evidence="10" type="ORF">CUNI_LOCUS7385</name>
</gene>
<feature type="region of interest" description="Disordered" evidence="7">
    <location>
        <begin position="459"/>
        <end position="487"/>
    </location>
</feature>